<feature type="compositionally biased region" description="Polar residues" evidence="1">
    <location>
        <begin position="1"/>
        <end position="10"/>
    </location>
</feature>
<feature type="domain" description="Hs1pro-1 C-terminal" evidence="2">
    <location>
        <begin position="185"/>
        <end position="450"/>
    </location>
</feature>
<reference evidence="4 5" key="1">
    <citation type="journal article" date="2017" name="Nature">
        <title>The Apostasia genome and the evolution of orchids.</title>
        <authorList>
            <person name="Zhang G.Q."/>
            <person name="Liu K.W."/>
            <person name="Li Z."/>
            <person name="Lohaus R."/>
            <person name="Hsiao Y.Y."/>
            <person name="Niu S.C."/>
            <person name="Wang J.Y."/>
            <person name="Lin Y.C."/>
            <person name="Xu Q."/>
            <person name="Chen L.J."/>
            <person name="Yoshida K."/>
            <person name="Fujiwara S."/>
            <person name="Wang Z.W."/>
            <person name="Zhang Y.Q."/>
            <person name="Mitsuda N."/>
            <person name="Wang M."/>
            <person name="Liu G.H."/>
            <person name="Pecoraro L."/>
            <person name="Huang H.X."/>
            <person name="Xiao X.J."/>
            <person name="Lin M."/>
            <person name="Wu X.Y."/>
            <person name="Wu W.L."/>
            <person name="Chen Y.Y."/>
            <person name="Chang S.B."/>
            <person name="Sakamoto S."/>
            <person name="Ohme-Takagi M."/>
            <person name="Yagi M."/>
            <person name="Zeng S.J."/>
            <person name="Shen C.Y."/>
            <person name="Yeh C.M."/>
            <person name="Luo Y.B."/>
            <person name="Tsai W.C."/>
            <person name="Van de Peer Y."/>
            <person name="Liu Z.J."/>
        </authorList>
    </citation>
    <scope>NUCLEOTIDE SEQUENCE [LARGE SCALE GENOMIC DNA]</scope>
    <source>
        <strain evidence="5">cv. Shenzhen</strain>
        <tissue evidence="4">Stem</tissue>
    </source>
</reference>
<dbReference type="EMBL" id="KZ452012">
    <property type="protein sequence ID" value="PKA52009.1"/>
    <property type="molecule type" value="Genomic_DNA"/>
</dbReference>
<feature type="region of interest" description="Disordered" evidence="1">
    <location>
        <begin position="1"/>
        <end position="30"/>
    </location>
</feature>
<evidence type="ECO:0000259" key="2">
    <source>
        <dbReference type="Pfam" id="PF07014"/>
    </source>
</evidence>
<feature type="domain" description="Nematode resistance protein-like HSPRO1 N-terminal" evidence="3">
    <location>
        <begin position="24"/>
        <end position="182"/>
    </location>
</feature>
<evidence type="ECO:0000313" key="5">
    <source>
        <dbReference type="Proteomes" id="UP000236161"/>
    </source>
</evidence>
<dbReference type="PANTHER" id="PTHR34795">
    <property type="entry name" value="NEMATODE RESISTANCE PROTEIN-LIKE HSPRO1"/>
    <property type="match status" value="1"/>
</dbReference>
<keyword evidence="5" id="KW-1185">Reference proteome</keyword>
<dbReference type="InterPro" id="IPR009743">
    <property type="entry name" value="Hs1pro-1_C"/>
</dbReference>
<dbReference type="GO" id="GO:0019441">
    <property type="term" value="P:L-tryptophan catabolic process to kynurenine"/>
    <property type="evidence" value="ECO:0007669"/>
    <property type="project" value="InterPro"/>
</dbReference>
<dbReference type="PANTHER" id="PTHR34795:SF1">
    <property type="entry name" value="NEMATODE RESISTANCE PROTEIN-LIKE HSPRO1"/>
    <property type="match status" value="1"/>
</dbReference>
<dbReference type="InterPro" id="IPR009869">
    <property type="entry name" value="HSPRO1_N"/>
</dbReference>
<gene>
    <name evidence="4" type="primary">HSPRO2</name>
    <name evidence="4" type="ORF">AXF42_Ash008238</name>
</gene>
<dbReference type="OrthoDB" id="188455at2759"/>
<evidence type="ECO:0000259" key="3">
    <source>
        <dbReference type="Pfam" id="PF07231"/>
    </source>
</evidence>
<dbReference type="Pfam" id="PF07231">
    <property type="entry name" value="Hs1pro-1_N"/>
    <property type="match status" value="1"/>
</dbReference>
<dbReference type="InterPro" id="IPR037217">
    <property type="entry name" value="Trp/Indoleamine_2_3_dOase-like"/>
</dbReference>
<dbReference type="Proteomes" id="UP000236161">
    <property type="component" value="Unassembled WGS sequence"/>
</dbReference>
<proteinExistence type="predicted"/>
<dbReference type="Pfam" id="PF07014">
    <property type="entry name" value="Hs1pro-1_C"/>
    <property type="match status" value="1"/>
</dbReference>
<dbReference type="STRING" id="1088818.A0A2I0A8Y1"/>
<evidence type="ECO:0000256" key="1">
    <source>
        <dbReference type="SAM" id="MobiDB-lite"/>
    </source>
</evidence>
<sequence>MAAASEISSRSPPPAGTSPAKPAPSSPKSRDASLAAAYERYLRLPELARLWGCRNFPDWKNESVLRPGLHAIEITFRLISVALSDPRPYANHWEWSRRLESLAAAEIGVIAALCEDGGGAPVADLRSSKGVLARNRSSQEVWQLPGGAGAVVSRTSEESLLPRLASWEASQGIAGNICWQIESRMLRSPFTLGLGEPNLSGKPILEYDLVVRPSDLHALKKSPFENLNNNENKKLFTIHQIFEAWLCAARELAKRIGERIDASNWEAAAGDCWLLERIWKLLSEVTDLHLLMDPDDLLRLKGQLAIRASSGSEAFCFRSAALLEVTESSSKDLKRRVPAVLGVEADPNGAPRLQRAAMRLFHGPRRGESDRSGKIHLLQAFQAIEAAVKRFYFGYRQLVTATMGSLEAAGCRPAVISPESGDALSQMFLEPPYFPSLDAAKTFLGELWQNENRQSKSDGRCGARH</sequence>
<protein>
    <submittedName>
        <fullName evidence="4">Nematode resistance protein-like HSPRO2</fullName>
    </submittedName>
</protein>
<dbReference type="GO" id="GO:0006952">
    <property type="term" value="P:defense response"/>
    <property type="evidence" value="ECO:0007669"/>
    <property type="project" value="InterPro"/>
</dbReference>
<feature type="compositionally biased region" description="Pro residues" evidence="1">
    <location>
        <begin position="11"/>
        <end position="25"/>
    </location>
</feature>
<name>A0A2I0A8Y1_9ASPA</name>
<dbReference type="AlphaFoldDB" id="A0A2I0A8Y1"/>
<dbReference type="GO" id="GO:0020037">
    <property type="term" value="F:heme binding"/>
    <property type="evidence" value="ECO:0007669"/>
    <property type="project" value="InterPro"/>
</dbReference>
<accession>A0A2I0A8Y1</accession>
<dbReference type="GO" id="GO:0046872">
    <property type="term" value="F:metal ion binding"/>
    <property type="evidence" value="ECO:0007669"/>
    <property type="project" value="InterPro"/>
</dbReference>
<organism evidence="4 5">
    <name type="scientific">Apostasia shenzhenica</name>
    <dbReference type="NCBI Taxonomy" id="1088818"/>
    <lineage>
        <taxon>Eukaryota</taxon>
        <taxon>Viridiplantae</taxon>
        <taxon>Streptophyta</taxon>
        <taxon>Embryophyta</taxon>
        <taxon>Tracheophyta</taxon>
        <taxon>Spermatophyta</taxon>
        <taxon>Magnoliopsida</taxon>
        <taxon>Liliopsida</taxon>
        <taxon>Asparagales</taxon>
        <taxon>Orchidaceae</taxon>
        <taxon>Apostasioideae</taxon>
        <taxon>Apostasia</taxon>
    </lineage>
</organism>
<dbReference type="SUPFAM" id="SSF140959">
    <property type="entry name" value="Indolic compounds 2,3-dioxygenase-like"/>
    <property type="match status" value="1"/>
</dbReference>
<dbReference type="InterPro" id="IPR038759">
    <property type="entry name" value="HSPRO1/HSPRO2"/>
</dbReference>
<evidence type="ECO:0000313" key="4">
    <source>
        <dbReference type="EMBL" id="PKA52009.1"/>
    </source>
</evidence>
<dbReference type="Gene3D" id="1.20.58.480">
    <property type="match status" value="1"/>
</dbReference>